<dbReference type="InterPro" id="IPR000447">
    <property type="entry name" value="G3P_DH_FAD-dep"/>
</dbReference>
<keyword evidence="4" id="KW-0274">FAD</keyword>
<evidence type="ECO:0000259" key="6">
    <source>
        <dbReference type="Pfam" id="PF01266"/>
    </source>
</evidence>
<dbReference type="SUPFAM" id="SSF51905">
    <property type="entry name" value="FAD/NAD(P)-binding domain"/>
    <property type="match status" value="1"/>
</dbReference>
<dbReference type="Pfam" id="PF01266">
    <property type="entry name" value="DAO"/>
    <property type="match status" value="1"/>
</dbReference>
<dbReference type="Proteomes" id="UP000230821">
    <property type="component" value="Unassembled WGS sequence"/>
</dbReference>
<protein>
    <submittedName>
        <fullName evidence="7">FAD-dependent oxidoreductase</fullName>
    </submittedName>
</protein>
<reference evidence="7 8" key="1">
    <citation type="submission" date="2017-10" db="EMBL/GenBank/DDBJ databases">
        <title>Novel microbial diversity and functional potential in the marine mammal oral microbiome.</title>
        <authorList>
            <person name="Dudek N.K."/>
            <person name="Sun C.L."/>
            <person name="Burstein D."/>
            <person name="Kantor R.S."/>
            <person name="Aliaga Goltsman D.S."/>
            <person name="Bik E.M."/>
            <person name="Thomas B.C."/>
            <person name="Banfield J.F."/>
            <person name="Relman D.A."/>
        </authorList>
    </citation>
    <scope>NUCLEOTIDE SEQUENCE [LARGE SCALE GENOMIC DNA]</scope>
    <source>
        <strain evidence="7">DOLJORAL78_47_16</strain>
    </source>
</reference>
<evidence type="ECO:0000256" key="2">
    <source>
        <dbReference type="ARBA" id="ARBA00007330"/>
    </source>
</evidence>
<name>A0A2G6KE44_9BACT</name>
<comment type="caution">
    <text evidence="7">The sequence shown here is derived from an EMBL/GenBank/DDBJ whole genome shotgun (WGS) entry which is preliminary data.</text>
</comment>
<gene>
    <name evidence="7" type="ORF">CSA56_09635</name>
</gene>
<keyword evidence="5" id="KW-0560">Oxidoreductase</keyword>
<evidence type="ECO:0000313" key="7">
    <source>
        <dbReference type="EMBL" id="PIE33937.1"/>
    </source>
</evidence>
<dbReference type="EMBL" id="PDSK01000093">
    <property type="protein sequence ID" value="PIE33937.1"/>
    <property type="molecule type" value="Genomic_DNA"/>
</dbReference>
<dbReference type="SUPFAM" id="SSF54373">
    <property type="entry name" value="FAD-linked reductases, C-terminal domain"/>
    <property type="match status" value="1"/>
</dbReference>
<comment type="cofactor">
    <cofactor evidence="1">
        <name>FAD</name>
        <dbReference type="ChEBI" id="CHEBI:57692"/>
    </cofactor>
</comment>
<dbReference type="PANTHER" id="PTHR11985">
    <property type="entry name" value="GLYCEROL-3-PHOSPHATE DEHYDROGENASE"/>
    <property type="match status" value="1"/>
</dbReference>
<dbReference type="Gene3D" id="3.50.50.60">
    <property type="entry name" value="FAD/NAD(P)-binding domain"/>
    <property type="match status" value="3"/>
</dbReference>
<evidence type="ECO:0000256" key="4">
    <source>
        <dbReference type="ARBA" id="ARBA00022827"/>
    </source>
</evidence>
<accession>A0A2G6KE44</accession>
<feature type="domain" description="FAD dependent oxidoreductase" evidence="6">
    <location>
        <begin position="3"/>
        <end position="323"/>
    </location>
</feature>
<dbReference type="InterPro" id="IPR036188">
    <property type="entry name" value="FAD/NAD-bd_sf"/>
</dbReference>
<proteinExistence type="inferred from homology"/>
<evidence type="ECO:0000256" key="1">
    <source>
        <dbReference type="ARBA" id="ARBA00001974"/>
    </source>
</evidence>
<evidence type="ECO:0000256" key="5">
    <source>
        <dbReference type="ARBA" id="ARBA00023002"/>
    </source>
</evidence>
<sequence length="385" mass="42107">MERILIIGGGGTGAALAHDLTLRGFHVSLFEKGEYFSGTTGRHHGLLHSGGRYAVGDAEAARECIEENRILRRLAPQAIEQNEGLFVALDEKDLEFSTPFIDACKVADIPIKILTAQQALALEPGLNPGLKLAIQVPDATFDAWRLPLHFLATAKVNGAKLHHFTETIGIHTHSGTVNGIRVLDHTTGQERDEFGDLVVNAAGAWSGRVTALASVNVPIRPGPGVMVAIKQRVTNMVINRLHPAGEGDIIVPQRKFSVLGTSLWLADDPDKEETPHEHIQRMIDLCAEMVPEIPNISKHSAWSASRPLIGAGEYDNPQQISRTFDCFDHKTKDNVEGFLSIIGGKATTLRAMAEKTADLVCQKLARDIPCKTKETPLVSYRRFYQ</sequence>
<dbReference type="GO" id="GO:0006072">
    <property type="term" value="P:glycerol-3-phosphate metabolic process"/>
    <property type="evidence" value="ECO:0007669"/>
    <property type="project" value="InterPro"/>
</dbReference>
<comment type="similarity">
    <text evidence="2">Belongs to the FAD-dependent glycerol-3-phosphate dehydrogenase family.</text>
</comment>
<dbReference type="GO" id="GO:0004368">
    <property type="term" value="F:glycerol-3-phosphate dehydrogenase (quinone) activity"/>
    <property type="evidence" value="ECO:0007669"/>
    <property type="project" value="InterPro"/>
</dbReference>
<keyword evidence="3" id="KW-0285">Flavoprotein</keyword>
<dbReference type="PANTHER" id="PTHR11985:SF15">
    <property type="entry name" value="GLYCEROL-3-PHOSPHATE DEHYDROGENASE, MITOCHONDRIAL"/>
    <property type="match status" value="1"/>
</dbReference>
<dbReference type="InterPro" id="IPR006076">
    <property type="entry name" value="FAD-dep_OxRdtase"/>
</dbReference>
<evidence type="ECO:0000313" key="8">
    <source>
        <dbReference type="Proteomes" id="UP000230821"/>
    </source>
</evidence>
<organism evidence="7 8">
    <name type="scientific">candidate division KSB3 bacterium</name>
    <dbReference type="NCBI Taxonomy" id="2044937"/>
    <lineage>
        <taxon>Bacteria</taxon>
        <taxon>candidate division KSB3</taxon>
    </lineage>
</organism>
<dbReference type="PRINTS" id="PR01001">
    <property type="entry name" value="FADG3PDH"/>
</dbReference>
<evidence type="ECO:0000256" key="3">
    <source>
        <dbReference type="ARBA" id="ARBA00022630"/>
    </source>
</evidence>
<dbReference type="AlphaFoldDB" id="A0A2G6KE44"/>